<protein>
    <submittedName>
        <fullName evidence="1">Uncharacterized protein</fullName>
    </submittedName>
</protein>
<organism evidence="1 2">
    <name type="scientific">Xanthomonas graminis pv. phlei</name>
    <dbReference type="NCBI Taxonomy" id="487906"/>
    <lineage>
        <taxon>Bacteria</taxon>
        <taxon>Pseudomonadati</taxon>
        <taxon>Pseudomonadota</taxon>
        <taxon>Gammaproteobacteria</taxon>
        <taxon>Lysobacterales</taxon>
        <taxon>Lysobacteraceae</taxon>
        <taxon>Xanthomonas</taxon>
        <taxon>Xanthomonas translucens group</taxon>
        <taxon>Xanthomonas graminis</taxon>
    </lineage>
</organism>
<name>A0A0K3A9H3_9XANT</name>
<proteinExistence type="predicted"/>
<sequence>MRTFDVFGIQPEVRENSYVDRGSLDRTLNKLLERQQTHIAIRGASKSGKSWLRQRALENPIVVQCRISYTVADIYRDALARLDIRLEVERTSEKTWGGKISASGEAGLKLLAKVEGSAEGSYGSTTGTTEKAVGKDVGDLEFIAALIRSSGRTLVIEDFHYLPVQEQTNFAFDLKTLWDYRAFVVVVGVWISENMLITLNPDLSDRIEELSVTWSESELKQVFKKGCAALNLRPTDAVASSLASISYESVGLLQKLALRYLDDELGIIESAEEGAEMVVSDESKIEDAAMHVAEQLNQLYQTFARRVSEGIRSRTNATGIYAHAMAVIMVAPDNELSRGISAKAVHKAAHARQSRIQFSNLKAVLTKFPELQVDSEGRGLVVSYDSQGEMVSVVDRQLLLYRRFATVRWPWEELIEEVSGKEFAFE</sequence>
<dbReference type="RefSeq" id="WP_221928069.1">
    <property type="nucleotide sequence ID" value="NZ_CP076251.1"/>
</dbReference>
<dbReference type="AlphaFoldDB" id="A0A0K3A9H3"/>
<dbReference type="SUPFAM" id="SSF52540">
    <property type="entry name" value="P-loop containing nucleoside triphosphate hydrolases"/>
    <property type="match status" value="1"/>
</dbReference>
<dbReference type="Proteomes" id="UP000045978">
    <property type="component" value="Unassembled WGS sequence"/>
</dbReference>
<evidence type="ECO:0000313" key="1">
    <source>
        <dbReference type="EMBL" id="CTP93189.1"/>
    </source>
</evidence>
<evidence type="ECO:0000313" key="2">
    <source>
        <dbReference type="Proteomes" id="UP000045978"/>
    </source>
</evidence>
<accession>A0A0K3A9H3</accession>
<dbReference type="InterPro" id="IPR027417">
    <property type="entry name" value="P-loop_NTPase"/>
</dbReference>
<reference evidence="1 2" key="1">
    <citation type="submission" date="2015-07" db="EMBL/GenBank/DDBJ databases">
        <authorList>
            <person name="Noorani M."/>
        </authorList>
    </citation>
    <scope>NUCLEOTIDE SEQUENCE [LARGE SCALE GENOMIC DNA]</scope>
    <source>
        <strain evidence="1">LMG730</strain>
    </source>
</reference>
<dbReference type="EMBL" id="CXOJ01000134">
    <property type="protein sequence ID" value="CTP93189.1"/>
    <property type="molecule type" value="Genomic_DNA"/>
</dbReference>
<gene>
    <name evidence="1" type="ORF">XTPLMG730_3784</name>
</gene>